<dbReference type="EMBL" id="HAEH01009759">
    <property type="protein sequence ID" value="SBR87984.1"/>
    <property type="molecule type" value="Transcribed_RNA"/>
</dbReference>
<proteinExistence type="predicted"/>
<reference evidence="1" key="1">
    <citation type="submission" date="2016-05" db="EMBL/GenBank/DDBJ databases">
        <authorList>
            <person name="Lavstsen T."/>
            <person name="Jespersen J.S."/>
        </authorList>
    </citation>
    <scope>NUCLEOTIDE SEQUENCE</scope>
    <source>
        <tissue evidence="1">Brain</tissue>
    </source>
</reference>
<protein>
    <submittedName>
        <fullName evidence="1">Uncharacterized protein</fullName>
    </submittedName>
</protein>
<sequence length="38" mass="4490">MDLLCEMREMDQTRHYLSCTVTPDVEFSNDLLSEHTQT</sequence>
<dbReference type="AlphaFoldDB" id="A0A1A8Q445"/>
<evidence type="ECO:0000313" key="1">
    <source>
        <dbReference type="EMBL" id="SBR87984.1"/>
    </source>
</evidence>
<accession>A0A1A8Q445</accession>
<reference evidence="1" key="2">
    <citation type="submission" date="2016-06" db="EMBL/GenBank/DDBJ databases">
        <title>The genome of a short-lived fish provides insights into sex chromosome evolution and the genetic control of aging.</title>
        <authorList>
            <person name="Reichwald K."/>
            <person name="Felder M."/>
            <person name="Petzold A."/>
            <person name="Koch P."/>
            <person name="Groth M."/>
            <person name="Platzer M."/>
        </authorList>
    </citation>
    <scope>NUCLEOTIDE SEQUENCE</scope>
    <source>
        <tissue evidence="1">Brain</tissue>
    </source>
</reference>
<gene>
    <name evidence="1" type="primary">Nfu_g_1_021105</name>
</gene>
<feature type="non-terminal residue" evidence="1">
    <location>
        <position position="38"/>
    </location>
</feature>
<organism evidence="1">
    <name type="scientific">Nothobranchius rachovii</name>
    <name type="common">bluefin notho</name>
    <dbReference type="NCBI Taxonomy" id="451742"/>
    <lineage>
        <taxon>Eukaryota</taxon>
        <taxon>Metazoa</taxon>
        <taxon>Chordata</taxon>
        <taxon>Craniata</taxon>
        <taxon>Vertebrata</taxon>
        <taxon>Euteleostomi</taxon>
        <taxon>Actinopterygii</taxon>
        <taxon>Neopterygii</taxon>
        <taxon>Teleostei</taxon>
        <taxon>Neoteleostei</taxon>
        <taxon>Acanthomorphata</taxon>
        <taxon>Ovalentaria</taxon>
        <taxon>Atherinomorphae</taxon>
        <taxon>Cyprinodontiformes</taxon>
        <taxon>Nothobranchiidae</taxon>
        <taxon>Nothobranchius</taxon>
    </lineage>
</organism>
<name>A0A1A8Q445_9TELE</name>